<accession>A0A0C1L2U6</accession>
<comment type="caution">
    <text evidence="1">The sequence shown here is derived from an EMBL/GenBank/DDBJ whole genome shotgun (WGS) entry which is preliminary data.</text>
</comment>
<keyword evidence="2" id="KW-1185">Reference proteome</keyword>
<dbReference type="Proteomes" id="UP000031408">
    <property type="component" value="Unassembled WGS sequence"/>
</dbReference>
<dbReference type="SUPFAM" id="SSF53756">
    <property type="entry name" value="UDP-Glycosyltransferase/glycogen phosphorylase"/>
    <property type="match status" value="1"/>
</dbReference>
<reference evidence="1 2" key="1">
    <citation type="submission" date="2014-11" db="EMBL/GenBank/DDBJ databases">
        <title>Genome sequence of Flavihumibacter solisilvae 3-3.</title>
        <authorList>
            <person name="Zhou G."/>
            <person name="Li M."/>
            <person name="Wang G."/>
        </authorList>
    </citation>
    <scope>NUCLEOTIDE SEQUENCE [LARGE SCALE GENOMIC DNA]</scope>
    <source>
        <strain evidence="1 2">3-3</strain>
    </source>
</reference>
<dbReference type="STRING" id="1349421.OI18_11795"/>
<dbReference type="AlphaFoldDB" id="A0A0C1L2U6"/>
<dbReference type="OrthoDB" id="9771846at2"/>
<dbReference type="PANTHER" id="PTHR12526">
    <property type="entry name" value="GLYCOSYLTRANSFERASE"/>
    <property type="match status" value="1"/>
</dbReference>
<protein>
    <recommendedName>
        <fullName evidence="3">Glycosyl transferase family 1 domain-containing protein</fullName>
    </recommendedName>
</protein>
<evidence type="ECO:0008006" key="3">
    <source>
        <dbReference type="Google" id="ProtNLM"/>
    </source>
</evidence>
<sequence>MVVFYYTSVAYADCAIETINALKKHVELHVVIEVAPESKSGTIIEAQRLDFDHPLVDPAEVLSESGYQSLKPYFDGCASVKFVVHSYPKSFSIPSLKVARQLVKHIDRIRPGVIHFDTITHRSLGIVPYLYVKYFRKVVISIHDPVPHTAEFNWRIIINRRSYYSLAAAFCFYSDYSRQLFEKEYPRFSKNTLSLKMQPYTSYRNFARQAEKNGGYVLFFGRISQYKGVDDLVHAIPLVLQKFPKQKFIIAGSNFVGYQLDTSGLQNYSENVQFINRHIMVNELADLIEGCDFVVCPYKEATQSGVLMTAFSCDKPVVATAVGAFREYVVESRNGLLVEPGNPEKLSAAIIHCIENDFYLSMTEFLEAEQQKDHWNGNVDRLVATYRSLL</sequence>
<proteinExistence type="predicted"/>
<dbReference type="Gene3D" id="3.40.50.2000">
    <property type="entry name" value="Glycogen Phosphorylase B"/>
    <property type="match status" value="2"/>
</dbReference>
<organism evidence="1 2">
    <name type="scientific">Flavihumibacter solisilvae</name>
    <dbReference type="NCBI Taxonomy" id="1349421"/>
    <lineage>
        <taxon>Bacteria</taxon>
        <taxon>Pseudomonadati</taxon>
        <taxon>Bacteroidota</taxon>
        <taxon>Chitinophagia</taxon>
        <taxon>Chitinophagales</taxon>
        <taxon>Chitinophagaceae</taxon>
        <taxon>Flavihumibacter</taxon>
    </lineage>
</organism>
<gene>
    <name evidence="1" type="ORF">OI18_11795</name>
</gene>
<evidence type="ECO:0000313" key="1">
    <source>
        <dbReference type="EMBL" id="KIC94312.1"/>
    </source>
</evidence>
<dbReference type="CDD" id="cd03801">
    <property type="entry name" value="GT4_PimA-like"/>
    <property type="match status" value="1"/>
</dbReference>
<dbReference type="Pfam" id="PF13692">
    <property type="entry name" value="Glyco_trans_1_4"/>
    <property type="match status" value="1"/>
</dbReference>
<name>A0A0C1L2U6_9BACT</name>
<dbReference type="RefSeq" id="WP_039140068.1">
    <property type="nucleotide sequence ID" value="NZ_JSVC01000013.1"/>
</dbReference>
<evidence type="ECO:0000313" key="2">
    <source>
        <dbReference type="Proteomes" id="UP000031408"/>
    </source>
</evidence>
<dbReference type="EMBL" id="JSVC01000013">
    <property type="protein sequence ID" value="KIC94312.1"/>
    <property type="molecule type" value="Genomic_DNA"/>
</dbReference>